<dbReference type="InterPro" id="IPR000572">
    <property type="entry name" value="OxRdtase_Mopterin-bd_dom"/>
</dbReference>
<organism evidence="3 4">
    <name type="scientific">Dyella halodurans</name>
    <dbReference type="NCBI Taxonomy" id="1920171"/>
    <lineage>
        <taxon>Bacteria</taxon>
        <taxon>Pseudomonadati</taxon>
        <taxon>Pseudomonadota</taxon>
        <taxon>Gammaproteobacteria</taxon>
        <taxon>Lysobacterales</taxon>
        <taxon>Rhodanobacteraceae</taxon>
        <taxon>Dyella</taxon>
    </lineage>
</organism>
<feature type="signal peptide" evidence="1">
    <location>
        <begin position="1"/>
        <end position="26"/>
    </location>
</feature>
<feature type="chain" id="PRO_5046831489" evidence="1">
    <location>
        <begin position="27"/>
        <end position="179"/>
    </location>
</feature>
<name>A0ABV9C3Y7_9GAMM</name>
<accession>A0ABV9C3Y7</accession>
<comment type="caution">
    <text evidence="3">The sequence shown here is derived from an EMBL/GenBank/DDBJ whole genome shotgun (WGS) entry which is preliminary data.</text>
</comment>
<keyword evidence="4" id="KW-1185">Reference proteome</keyword>
<evidence type="ECO:0000313" key="3">
    <source>
        <dbReference type="EMBL" id="MFC4527224.1"/>
    </source>
</evidence>
<dbReference type="RefSeq" id="WP_266149179.1">
    <property type="nucleotide sequence ID" value="NZ_CP064028.1"/>
</dbReference>
<dbReference type="EMBL" id="JBHSGA010000017">
    <property type="protein sequence ID" value="MFC4527224.1"/>
    <property type="molecule type" value="Genomic_DNA"/>
</dbReference>
<evidence type="ECO:0000259" key="2">
    <source>
        <dbReference type="Pfam" id="PF00174"/>
    </source>
</evidence>
<protein>
    <submittedName>
        <fullName evidence="3">Molybdopterin-dependent oxidoreductase</fullName>
    </submittedName>
</protein>
<feature type="domain" description="Oxidoreductase molybdopterin-binding" evidence="2">
    <location>
        <begin position="69"/>
        <end position="175"/>
    </location>
</feature>
<evidence type="ECO:0000256" key="1">
    <source>
        <dbReference type="SAM" id="SignalP"/>
    </source>
</evidence>
<dbReference type="Pfam" id="PF00174">
    <property type="entry name" value="Oxidored_molyb"/>
    <property type="match status" value="1"/>
</dbReference>
<dbReference type="SUPFAM" id="SSF56524">
    <property type="entry name" value="Oxidoreductase molybdopterin-binding domain"/>
    <property type="match status" value="1"/>
</dbReference>
<dbReference type="Gene3D" id="3.90.420.10">
    <property type="entry name" value="Oxidoreductase, molybdopterin-binding domain"/>
    <property type="match status" value="1"/>
</dbReference>
<reference evidence="4" key="1">
    <citation type="journal article" date="2019" name="Int. J. Syst. Evol. Microbiol.">
        <title>The Global Catalogue of Microorganisms (GCM) 10K type strain sequencing project: providing services to taxonomists for standard genome sequencing and annotation.</title>
        <authorList>
            <consortium name="The Broad Institute Genomics Platform"/>
            <consortium name="The Broad Institute Genome Sequencing Center for Infectious Disease"/>
            <person name="Wu L."/>
            <person name="Ma J."/>
        </authorList>
    </citation>
    <scope>NUCLEOTIDE SEQUENCE [LARGE SCALE GENOMIC DNA]</scope>
    <source>
        <strain evidence="4">CCM 4481</strain>
    </source>
</reference>
<evidence type="ECO:0000313" key="4">
    <source>
        <dbReference type="Proteomes" id="UP001595961"/>
    </source>
</evidence>
<sequence>MASKAVASFRSGWLAIGCLLAFAVSAAEPTSPVVRAQAVSLLLPGKPALTLEASALAAMPHTGIRAAAHDESPSDWRGVALRDILLRAGVPLDKPLRGKALANFVRVTATDHYQVVFGLADLDPSLGNTQVILADQKDGKPLAEDGPFRLVVGGDQRPARWVRSVAAIEIVDGSSTDQP</sequence>
<keyword evidence="1" id="KW-0732">Signal</keyword>
<gene>
    <name evidence="3" type="ORF">ACFO5W_11330</name>
</gene>
<proteinExistence type="predicted"/>
<dbReference type="InterPro" id="IPR036374">
    <property type="entry name" value="OxRdtase_Mopterin-bd_sf"/>
</dbReference>
<dbReference type="Proteomes" id="UP001595961">
    <property type="component" value="Unassembled WGS sequence"/>
</dbReference>